<evidence type="ECO:0000313" key="3">
    <source>
        <dbReference type="Proteomes" id="UP001295444"/>
    </source>
</evidence>
<feature type="compositionally biased region" description="Polar residues" evidence="1">
    <location>
        <begin position="1"/>
        <end position="11"/>
    </location>
</feature>
<feature type="compositionally biased region" description="Polar residues" evidence="1">
    <location>
        <begin position="19"/>
        <end position="29"/>
    </location>
</feature>
<organism evidence="2 3">
    <name type="scientific">Pelobates cultripes</name>
    <name type="common">Western spadefoot toad</name>
    <dbReference type="NCBI Taxonomy" id="61616"/>
    <lineage>
        <taxon>Eukaryota</taxon>
        <taxon>Metazoa</taxon>
        <taxon>Chordata</taxon>
        <taxon>Craniata</taxon>
        <taxon>Vertebrata</taxon>
        <taxon>Euteleostomi</taxon>
        <taxon>Amphibia</taxon>
        <taxon>Batrachia</taxon>
        <taxon>Anura</taxon>
        <taxon>Pelobatoidea</taxon>
        <taxon>Pelobatidae</taxon>
        <taxon>Pelobates</taxon>
    </lineage>
</organism>
<proteinExistence type="predicted"/>
<dbReference type="EMBL" id="OW240912">
    <property type="protein sequence ID" value="CAH2218919.1"/>
    <property type="molecule type" value="Genomic_DNA"/>
</dbReference>
<dbReference type="PANTHER" id="PTHR11505">
    <property type="entry name" value="L1 TRANSPOSABLE ELEMENT-RELATED"/>
    <property type="match status" value="1"/>
</dbReference>
<protein>
    <submittedName>
        <fullName evidence="2">Uncharacterized protein</fullName>
    </submittedName>
</protein>
<evidence type="ECO:0000313" key="2">
    <source>
        <dbReference type="EMBL" id="CAH2218919.1"/>
    </source>
</evidence>
<keyword evidence="3" id="KW-1185">Reference proteome</keyword>
<dbReference type="AlphaFoldDB" id="A0AAD1QYL8"/>
<sequence length="342" mass="38195">MGRSNRAPQTRKTPDTKKGQLTSSLSQFLETPADFATQPQGTDGSMASENSAPSSPAIDLQTGGTERPPWLDLLRALPAKEDLRSATSELGATIRQDIQALRADMQGLSDRVSHVEAASDSLRAAQTILAEAADTCSEQVRGMALHIEDLDNRGHRNNIRLRGLPEDSPLQLWESLLEIFNGLLGRNLQVPIDFVRAHRALRPKGSPDSPPRETILKQAREQHTLTYRNQDLQLFPDLSPATLTYRRALKPLTRVLVTQQFLYRWQMPTGLLVHTPRSSFLVHTHSDYIALGTELQLPAINMRWPDPLDIYNAARNPYPRPALPQRTRWGCQEATRPSGTAR</sequence>
<feature type="compositionally biased region" description="Polar residues" evidence="1">
    <location>
        <begin position="37"/>
        <end position="54"/>
    </location>
</feature>
<name>A0AAD1QYL8_PELCU</name>
<accession>A0AAD1QYL8</accession>
<gene>
    <name evidence="2" type="ORF">PECUL_23A054211</name>
</gene>
<reference evidence="2" key="1">
    <citation type="submission" date="2022-03" db="EMBL/GenBank/DDBJ databases">
        <authorList>
            <person name="Alioto T."/>
            <person name="Alioto T."/>
            <person name="Gomez Garrido J."/>
        </authorList>
    </citation>
    <scope>NUCLEOTIDE SEQUENCE</scope>
</reference>
<feature type="region of interest" description="Disordered" evidence="1">
    <location>
        <begin position="1"/>
        <end position="67"/>
    </location>
</feature>
<dbReference type="InterPro" id="IPR004244">
    <property type="entry name" value="Transposase_22"/>
</dbReference>
<dbReference type="Gene3D" id="3.30.70.1820">
    <property type="entry name" value="L1 transposable element, RRM domain"/>
    <property type="match status" value="1"/>
</dbReference>
<evidence type="ECO:0000256" key="1">
    <source>
        <dbReference type="SAM" id="MobiDB-lite"/>
    </source>
</evidence>
<dbReference type="Proteomes" id="UP001295444">
    <property type="component" value="Chromosome 01"/>
</dbReference>